<evidence type="ECO:0000313" key="1">
    <source>
        <dbReference type="EMBL" id="KAJ3808824.1"/>
    </source>
</evidence>
<keyword evidence="2" id="KW-1185">Reference proteome</keyword>
<dbReference type="Proteomes" id="UP001163835">
    <property type="component" value="Unassembled WGS sequence"/>
</dbReference>
<dbReference type="EMBL" id="MU795196">
    <property type="protein sequence ID" value="KAJ3808824.1"/>
    <property type="molecule type" value="Genomic_DNA"/>
</dbReference>
<evidence type="ECO:0000313" key="2">
    <source>
        <dbReference type="Proteomes" id="UP001163835"/>
    </source>
</evidence>
<organism evidence="1 2">
    <name type="scientific">Lentinula aff. lateritia</name>
    <dbReference type="NCBI Taxonomy" id="2804960"/>
    <lineage>
        <taxon>Eukaryota</taxon>
        <taxon>Fungi</taxon>
        <taxon>Dikarya</taxon>
        <taxon>Basidiomycota</taxon>
        <taxon>Agaricomycotina</taxon>
        <taxon>Agaricomycetes</taxon>
        <taxon>Agaricomycetidae</taxon>
        <taxon>Agaricales</taxon>
        <taxon>Marasmiineae</taxon>
        <taxon>Omphalotaceae</taxon>
        <taxon>Lentinula</taxon>
    </lineage>
</organism>
<proteinExistence type="predicted"/>
<reference evidence="1" key="1">
    <citation type="submission" date="2022-09" db="EMBL/GenBank/DDBJ databases">
        <title>A Global Phylogenomic Analysis of the Shiitake Genus Lentinula.</title>
        <authorList>
            <consortium name="DOE Joint Genome Institute"/>
            <person name="Sierra-Patev S."/>
            <person name="Min B."/>
            <person name="Naranjo-Ortiz M."/>
            <person name="Looney B."/>
            <person name="Konkel Z."/>
            <person name="Slot J.C."/>
            <person name="Sakamoto Y."/>
            <person name="Steenwyk J.L."/>
            <person name="Rokas A."/>
            <person name="Carro J."/>
            <person name="Camarero S."/>
            <person name="Ferreira P."/>
            <person name="Molpeceres G."/>
            <person name="Ruiz-Duenas F.J."/>
            <person name="Serrano A."/>
            <person name="Henrissat B."/>
            <person name="Drula E."/>
            <person name="Hughes K.W."/>
            <person name="Mata J.L."/>
            <person name="Ishikawa N.K."/>
            <person name="Vargas-Isla R."/>
            <person name="Ushijima S."/>
            <person name="Smith C.A."/>
            <person name="Ahrendt S."/>
            <person name="Andreopoulos W."/>
            <person name="He G."/>
            <person name="Labutti K."/>
            <person name="Lipzen A."/>
            <person name="Ng V."/>
            <person name="Riley R."/>
            <person name="Sandor L."/>
            <person name="Barry K."/>
            <person name="Martinez A.T."/>
            <person name="Xiao Y."/>
            <person name="Gibbons J.G."/>
            <person name="Terashima K."/>
            <person name="Grigoriev I.V."/>
            <person name="Hibbett D.S."/>
        </authorList>
    </citation>
    <scope>NUCLEOTIDE SEQUENCE</scope>
    <source>
        <strain evidence="1">TMI1499</strain>
    </source>
</reference>
<protein>
    <submittedName>
        <fullName evidence="1">Gar1/Naf1 RNA binding region-domain-containing protein</fullName>
    </submittedName>
</protein>
<name>A0ACC1TVL7_9AGAR</name>
<sequence>MDAFKLPLGIAQDLLLIQTLVGPSETPPLRIQETTLPQDDIDSSGSEPDSEDEIEAALVGKTDLDGSGSNGTSQILTQVPQESSSSDDHDTSSNSDSDSDASDSEEVLRKNEAGAKVEDDEEAMMDEEDAGPSATTASYYATKNEIADATITVPDVEEIGSEEYLELVGKIMNIIGNVVIIEGLQTELARGRSDRALDVDTLLVFEDRKVLGYIYETFGPTTQPMYQVKFNSTTYPLDPEKVCVSRQVYHVPQRSNFVFMRQIQAMKGSDASNMNDEEPADHELDFSDDEAEAEHRRNLKKKRASSRTSSTAPSRQATPALSRARDADMVNEDYFMNNNAYDEIGPYDLNYDTPISRPAPIPYDDPYADEFEVPSASTSTASSISTPFTSTPFTFRGNDASSLRPQRRSTNRETNGRDEGHRGRGRGRGNNNHNRGNSSRRGQGGFHDSNRSSSITNNELEWQSEYGPNVSFSSGNGVIPSSSEPQPQFYQQTPVSPIGQWPFQTQTQGIPNYGMPYSPQQQFVQPHINPLFAHHLGMSGMGGGMGMNAGSYGSIPLANSQSPQASGYSGAYASTDGSSYWSSSDQWRVPTQAEGAESPTSTQNA</sequence>
<gene>
    <name evidence="1" type="ORF">F5876DRAFT_78366</name>
</gene>
<accession>A0ACC1TVL7</accession>
<comment type="caution">
    <text evidence="1">The sequence shown here is derived from an EMBL/GenBank/DDBJ whole genome shotgun (WGS) entry which is preliminary data.</text>
</comment>